<dbReference type="eggNOG" id="ENOG50303T4">
    <property type="taxonomic scope" value="Bacteria"/>
</dbReference>
<evidence type="ECO:0000313" key="1">
    <source>
        <dbReference type="EMBL" id="EEB46370.1"/>
    </source>
</evidence>
<name>B6XDQ9_9GAMM</name>
<gene>
    <name evidence="1" type="ORF">PROVALCAL_01484</name>
</gene>
<comment type="caution">
    <text evidence="1">The sequence shown here is derived from an EMBL/GenBank/DDBJ whole genome shotgun (WGS) entry which is preliminary data.</text>
</comment>
<dbReference type="GeneID" id="57292186"/>
<dbReference type="Proteomes" id="UP000003729">
    <property type="component" value="Unassembled WGS sequence"/>
</dbReference>
<protein>
    <submittedName>
        <fullName evidence="1">Uncharacterized protein</fullName>
    </submittedName>
</protein>
<dbReference type="EMBL" id="ABXW01000042">
    <property type="protein sequence ID" value="EEB46370.1"/>
    <property type="molecule type" value="Genomic_DNA"/>
</dbReference>
<sequence length="295" mass="33769">MSYPSPLFSQTEKNLINLINSTSQFTWNNCIYDVIKASKPATSRGECKTDVFIKTLQGNFKISIKQSNADFLENKISYERAKQIFGDDTDSILRSSIGTIEQSFQNHPLICFKKMGRTEEKTILLGWKFELLNKKGGDKSGVLQLTDEQKLNVYSGHLLSSDKRNASVDGQVIADSGVADYILEIDEVSGHDLQFYINKLKPIWDFSRQQTIYFACKALNYRSLVDKWDGDRPLAVYVDWYLHQGELKSSICYDQPLQVKGNVVGNRVREILNELNITSDNFDELKEYYFGNTYP</sequence>
<evidence type="ECO:0000313" key="2">
    <source>
        <dbReference type="Proteomes" id="UP000003729"/>
    </source>
</evidence>
<reference evidence="1 2" key="2">
    <citation type="submission" date="2008-10" db="EMBL/GenBank/DDBJ databases">
        <authorList>
            <person name="Fulton L."/>
            <person name="Clifton S."/>
            <person name="Fulton B."/>
            <person name="Xu J."/>
            <person name="Minx P."/>
            <person name="Pepin K.H."/>
            <person name="Johnson M."/>
            <person name="Bhonagiri V."/>
            <person name="Nash W.E."/>
            <person name="Mardis E.R."/>
            <person name="Wilson R.K."/>
        </authorList>
    </citation>
    <scope>NUCLEOTIDE SEQUENCE [LARGE SCALE GENOMIC DNA]</scope>
    <source>
        <strain evidence="1 2">DSM 30120</strain>
    </source>
</reference>
<proteinExistence type="predicted"/>
<organism evidence="1 2">
    <name type="scientific">Providencia alcalifaciens DSM 30120</name>
    <dbReference type="NCBI Taxonomy" id="520999"/>
    <lineage>
        <taxon>Bacteria</taxon>
        <taxon>Pseudomonadati</taxon>
        <taxon>Pseudomonadota</taxon>
        <taxon>Gammaproteobacteria</taxon>
        <taxon>Enterobacterales</taxon>
        <taxon>Morganellaceae</taxon>
        <taxon>Providencia</taxon>
    </lineage>
</organism>
<reference evidence="1 2" key="1">
    <citation type="submission" date="2008-10" db="EMBL/GenBank/DDBJ databases">
        <title>Draft genome sequence of Providencia alcalifaciens (DSM 30120).</title>
        <authorList>
            <person name="Sudarsanam P."/>
            <person name="Ley R."/>
            <person name="Guruge J."/>
            <person name="Turnbaugh P.J."/>
            <person name="Mahowald M."/>
            <person name="Liep D."/>
            <person name="Gordon J."/>
        </authorList>
    </citation>
    <scope>NUCLEOTIDE SEQUENCE [LARGE SCALE GENOMIC DNA]</scope>
    <source>
        <strain evidence="1 2">DSM 30120</strain>
    </source>
</reference>
<accession>B6XDQ9</accession>
<dbReference type="AlphaFoldDB" id="B6XDQ9"/>
<dbReference type="RefSeq" id="WP_006658435.1">
    <property type="nucleotide sequence ID" value="NZ_ABXW01000042.1"/>
</dbReference>